<dbReference type="AlphaFoldDB" id="A0A974NTR4"/>
<dbReference type="KEGG" id="sari:H5J25_14365"/>
<proteinExistence type="predicted"/>
<dbReference type="Pfam" id="PF01850">
    <property type="entry name" value="PIN"/>
    <property type="match status" value="1"/>
</dbReference>
<accession>A0A974NTR4</accession>
<evidence type="ECO:0000313" key="3">
    <source>
        <dbReference type="Proteomes" id="UP000595894"/>
    </source>
</evidence>
<evidence type="ECO:0000313" key="2">
    <source>
        <dbReference type="EMBL" id="QQV76613.1"/>
    </source>
</evidence>
<dbReference type="Gene3D" id="3.40.50.1010">
    <property type="entry name" value="5'-nuclease"/>
    <property type="match status" value="1"/>
</dbReference>
<dbReference type="InterPro" id="IPR052919">
    <property type="entry name" value="TA_system_RNase"/>
</dbReference>
<keyword evidence="3" id="KW-1185">Reference proteome</keyword>
<dbReference type="RefSeq" id="WP_202092121.1">
    <property type="nucleotide sequence ID" value="NZ_CP061035.1"/>
</dbReference>
<dbReference type="CDD" id="cd09872">
    <property type="entry name" value="PIN_Sll0205-like"/>
    <property type="match status" value="1"/>
</dbReference>
<feature type="domain" description="PIN" evidence="1">
    <location>
        <begin position="3"/>
        <end position="122"/>
    </location>
</feature>
<dbReference type="InterPro" id="IPR002716">
    <property type="entry name" value="PIN_dom"/>
</dbReference>
<dbReference type="SUPFAM" id="SSF88723">
    <property type="entry name" value="PIN domain-like"/>
    <property type="match status" value="1"/>
</dbReference>
<dbReference type="PANTHER" id="PTHR36173">
    <property type="entry name" value="RIBONUCLEASE VAPC16-RELATED"/>
    <property type="match status" value="1"/>
</dbReference>
<protein>
    <submittedName>
        <fullName evidence="2">Type II toxin-antitoxin system VapC family toxin</fullName>
    </submittedName>
</protein>
<dbReference type="EMBL" id="CP061035">
    <property type="protein sequence ID" value="QQV76613.1"/>
    <property type="molecule type" value="Genomic_DNA"/>
</dbReference>
<dbReference type="InterPro" id="IPR029060">
    <property type="entry name" value="PIN-like_dom_sf"/>
</dbReference>
<reference evidence="3" key="1">
    <citation type="submission" date="2020-09" db="EMBL/GenBank/DDBJ databases">
        <title>Sphingomonas sp., a new species isolated from pork steak.</title>
        <authorList>
            <person name="Heidler von Heilborn D."/>
        </authorList>
    </citation>
    <scope>NUCLEOTIDE SEQUENCE [LARGE SCALE GENOMIC DNA]</scope>
</reference>
<gene>
    <name evidence="2" type="ORF">H5J25_14365</name>
</gene>
<dbReference type="Proteomes" id="UP000595894">
    <property type="component" value="Chromosome"/>
</dbReference>
<sequence length="131" mass="15225">MKILLDTHFLVWLATLPDKITKREFLALERRTEPLIVSAISIWELRVKWHAYDPKRREKESIDPDTALSFAMANDFAMAPLEPSDCILRVDPPIPHKDPFDEMLLVHAYRLGARLMTRDRKLLGHPLTVQV</sequence>
<dbReference type="PANTHER" id="PTHR36173:SF2">
    <property type="entry name" value="RIBONUCLEASE VAPC16"/>
    <property type="match status" value="1"/>
</dbReference>
<name>A0A974NTR4_9SPHN</name>
<organism evidence="2 3">
    <name type="scientific">Sphingomonas aliaeris</name>
    <dbReference type="NCBI Taxonomy" id="2759526"/>
    <lineage>
        <taxon>Bacteria</taxon>
        <taxon>Pseudomonadati</taxon>
        <taxon>Pseudomonadota</taxon>
        <taxon>Alphaproteobacteria</taxon>
        <taxon>Sphingomonadales</taxon>
        <taxon>Sphingomonadaceae</taxon>
        <taxon>Sphingomonas</taxon>
    </lineage>
</organism>
<dbReference type="InterPro" id="IPR041705">
    <property type="entry name" value="PIN_Sll0205"/>
</dbReference>
<evidence type="ECO:0000259" key="1">
    <source>
        <dbReference type="Pfam" id="PF01850"/>
    </source>
</evidence>